<dbReference type="Proteomes" id="UP001597045">
    <property type="component" value="Unassembled WGS sequence"/>
</dbReference>
<feature type="compositionally biased region" description="Basic and acidic residues" evidence="1">
    <location>
        <begin position="220"/>
        <end position="239"/>
    </location>
</feature>
<gene>
    <name evidence="2" type="ORF">ACFQ1S_12900</name>
</gene>
<evidence type="ECO:0000313" key="3">
    <source>
        <dbReference type="Proteomes" id="UP001597045"/>
    </source>
</evidence>
<feature type="region of interest" description="Disordered" evidence="1">
    <location>
        <begin position="198"/>
        <end position="245"/>
    </location>
</feature>
<evidence type="ECO:0000313" key="2">
    <source>
        <dbReference type="EMBL" id="MFD1046389.1"/>
    </source>
</evidence>
<proteinExistence type="predicted"/>
<dbReference type="EMBL" id="JBHTIS010000638">
    <property type="protein sequence ID" value="MFD1046389.1"/>
    <property type="molecule type" value="Genomic_DNA"/>
</dbReference>
<accession>A0ABW3MAS5</accession>
<sequence length="312" mass="33177">MAVSAASISGNVRVLPKGGLLPDLTLPSLTTTGSTMTPTCTYYGQPGVSGWQQWVQVQVPGATIPTGSVAVAPGEWLRTVLPNAGNIQSLPLCHDIPPVVLKDLPQVKVLDGNAVKRCQLQLAEDLAHEQDQLGQLYRALFLKALLEQSAFKASAALVGQQKKTDIAQLIRQSTLQPGDLFNAMAQATQQLDEASRQQAYRVAGCTPSSSDSSAGKTNKATKDPRNPDELRQQAKDEHWSANPPRTFGQMIKNALEKLAKVFKGSFRRVTLARIISDARLSQRNAAIAALEASQQFGAAGRSVGGVAATTAG</sequence>
<feature type="non-terminal residue" evidence="2">
    <location>
        <position position="312"/>
    </location>
</feature>
<name>A0ABW3MAS5_9PSEU</name>
<keyword evidence="3" id="KW-1185">Reference proteome</keyword>
<evidence type="ECO:0000256" key="1">
    <source>
        <dbReference type="SAM" id="MobiDB-lite"/>
    </source>
</evidence>
<organism evidence="2 3">
    <name type="scientific">Kibdelosporangium lantanae</name>
    <dbReference type="NCBI Taxonomy" id="1497396"/>
    <lineage>
        <taxon>Bacteria</taxon>
        <taxon>Bacillati</taxon>
        <taxon>Actinomycetota</taxon>
        <taxon>Actinomycetes</taxon>
        <taxon>Pseudonocardiales</taxon>
        <taxon>Pseudonocardiaceae</taxon>
        <taxon>Kibdelosporangium</taxon>
    </lineage>
</organism>
<feature type="compositionally biased region" description="Polar residues" evidence="1">
    <location>
        <begin position="206"/>
        <end position="218"/>
    </location>
</feature>
<reference evidence="3" key="1">
    <citation type="journal article" date="2019" name="Int. J. Syst. Evol. Microbiol.">
        <title>The Global Catalogue of Microorganisms (GCM) 10K type strain sequencing project: providing services to taxonomists for standard genome sequencing and annotation.</title>
        <authorList>
            <consortium name="The Broad Institute Genomics Platform"/>
            <consortium name="The Broad Institute Genome Sequencing Center for Infectious Disease"/>
            <person name="Wu L."/>
            <person name="Ma J."/>
        </authorList>
    </citation>
    <scope>NUCLEOTIDE SEQUENCE [LARGE SCALE GENOMIC DNA]</scope>
    <source>
        <strain evidence="3">JCM 31486</strain>
    </source>
</reference>
<protein>
    <submittedName>
        <fullName evidence="2">Uncharacterized protein</fullName>
    </submittedName>
</protein>
<comment type="caution">
    <text evidence="2">The sequence shown here is derived from an EMBL/GenBank/DDBJ whole genome shotgun (WGS) entry which is preliminary data.</text>
</comment>